<comment type="caution">
    <text evidence="1">The sequence shown here is derived from an EMBL/GenBank/DDBJ whole genome shotgun (WGS) entry which is preliminary data.</text>
</comment>
<organism evidence="1 2">
    <name type="scientific">Dactylonectria estremocensis</name>
    <dbReference type="NCBI Taxonomy" id="1079267"/>
    <lineage>
        <taxon>Eukaryota</taxon>
        <taxon>Fungi</taxon>
        <taxon>Dikarya</taxon>
        <taxon>Ascomycota</taxon>
        <taxon>Pezizomycotina</taxon>
        <taxon>Sordariomycetes</taxon>
        <taxon>Hypocreomycetidae</taxon>
        <taxon>Hypocreales</taxon>
        <taxon>Nectriaceae</taxon>
        <taxon>Dactylonectria</taxon>
    </lineage>
</organism>
<evidence type="ECO:0000313" key="2">
    <source>
        <dbReference type="Proteomes" id="UP000717696"/>
    </source>
</evidence>
<sequence>MDPDLGPSYTLVQGIDGTKDLRVAALTELVGTHAQEKSVGGVLSHFRYTDSYNELVEALALRLPSHLDHWGNAHSKSTSGPMTHSAAMRLEQNCSFWIAADTVVVLAPIMATPMRAELLGRDGTVVAIGLEPADLVILNDTGLRVSGGHFRFIMMAWMAGPPTHPVANYPRGPVLHNLPAHGWTALRG</sequence>
<protein>
    <submittedName>
        <fullName evidence="1">Uncharacterized protein</fullName>
    </submittedName>
</protein>
<dbReference type="AlphaFoldDB" id="A0A9P9FBW4"/>
<accession>A0A9P9FBW4</accession>
<proteinExistence type="predicted"/>
<reference evidence="1" key="1">
    <citation type="journal article" date="2021" name="Nat. Commun.">
        <title>Genetic determinants of endophytism in the Arabidopsis root mycobiome.</title>
        <authorList>
            <person name="Mesny F."/>
            <person name="Miyauchi S."/>
            <person name="Thiergart T."/>
            <person name="Pickel B."/>
            <person name="Atanasova L."/>
            <person name="Karlsson M."/>
            <person name="Huettel B."/>
            <person name="Barry K.W."/>
            <person name="Haridas S."/>
            <person name="Chen C."/>
            <person name="Bauer D."/>
            <person name="Andreopoulos W."/>
            <person name="Pangilinan J."/>
            <person name="LaButti K."/>
            <person name="Riley R."/>
            <person name="Lipzen A."/>
            <person name="Clum A."/>
            <person name="Drula E."/>
            <person name="Henrissat B."/>
            <person name="Kohler A."/>
            <person name="Grigoriev I.V."/>
            <person name="Martin F.M."/>
            <person name="Hacquard S."/>
        </authorList>
    </citation>
    <scope>NUCLEOTIDE SEQUENCE</scope>
    <source>
        <strain evidence="1">MPI-CAGE-AT-0021</strain>
    </source>
</reference>
<evidence type="ECO:0000313" key="1">
    <source>
        <dbReference type="EMBL" id="KAH7157869.1"/>
    </source>
</evidence>
<dbReference type="EMBL" id="JAGMUU010000003">
    <property type="protein sequence ID" value="KAH7157869.1"/>
    <property type="molecule type" value="Genomic_DNA"/>
</dbReference>
<dbReference type="Proteomes" id="UP000717696">
    <property type="component" value="Unassembled WGS sequence"/>
</dbReference>
<gene>
    <name evidence="1" type="ORF">B0J13DRAFT_182501</name>
</gene>
<keyword evidence="2" id="KW-1185">Reference proteome</keyword>
<name>A0A9P9FBW4_9HYPO</name>